<reference evidence="3" key="1">
    <citation type="journal article" date="2019" name="Int. J. Syst. Evol. Microbiol.">
        <title>The Global Catalogue of Microorganisms (GCM) 10K type strain sequencing project: providing services to taxonomists for standard genome sequencing and annotation.</title>
        <authorList>
            <consortium name="The Broad Institute Genomics Platform"/>
            <consortium name="The Broad Institute Genome Sequencing Center for Infectious Disease"/>
            <person name="Wu L."/>
            <person name="Ma J."/>
        </authorList>
    </citation>
    <scope>NUCLEOTIDE SEQUENCE [LARGE SCALE GENOMIC DNA]</scope>
    <source>
        <strain evidence="3">JCM 31486</strain>
    </source>
</reference>
<dbReference type="EMBL" id="JBHTIS010003031">
    <property type="protein sequence ID" value="MFD1050695.1"/>
    <property type="molecule type" value="Genomic_DNA"/>
</dbReference>
<proteinExistence type="predicted"/>
<feature type="domain" description="ABC transporter" evidence="1">
    <location>
        <begin position="20"/>
        <end position="61"/>
    </location>
</feature>
<dbReference type="GO" id="GO:0005524">
    <property type="term" value="F:ATP binding"/>
    <property type="evidence" value="ECO:0007669"/>
    <property type="project" value="UniProtKB-KW"/>
</dbReference>
<dbReference type="Proteomes" id="UP001597045">
    <property type="component" value="Unassembled WGS sequence"/>
</dbReference>
<dbReference type="InterPro" id="IPR027417">
    <property type="entry name" value="P-loop_NTPase"/>
</dbReference>
<feature type="non-terminal residue" evidence="2">
    <location>
        <position position="61"/>
    </location>
</feature>
<evidence type="ECO:0000313" key="2">
    <source>
        <dbReference type="EMBL" id="MFD1050695.1"/>
    </source>
</evidence>
<sequence>MANLVNLEAVTKSYGVRPLLDTVSLGVGEGDRIGVVGLNGGGKTTLLEVLAGIEEPDGGRV</sequence>
<evidence type="ECO:0000313" key="3">
    <source>
        <dbReference type="Proteomes" id="UP001597045"/>
    </source>
</evidence>
<protein>
    <submittedName>
        <fullName evidence="2">ATP-binding cassette domain-containing protein</fullName>
    </submittedName>
</protein>
<keyword evidence="3" id="KW-1185">Reference proteome</keyword>
<evidence type="ECO:0000259" key="1">
    <source>
        <dbReference type="Pfam" id="PF00005"/>
    </source>
</evidence>
<comment type="caution">
    <text evidence="2">The sequence shown here is derived from an EMBL/GenBank/DDBJ whole genome shotgun (WGS) entry which is preliminary data.</text>
</comment>
<gene>
    <name evidence="2" type="ORF">ACFQ1S_36795</name>
</gene>
<dbReference type="Gene3D" id="3.40.50.300">
    <property type="entry name" value="P-loop containing nucleotide triphosphate hydrolases"/>
    <property type="match status" value="1"/>
</dbReference>
<dbReference type="PANTHER" id="PTHR42855:SF1">
    <property type="entry name" value="ABC TRANSPORTER DOMAIN-CONTAINING PROTEIN"/>
    <property type="match status" value="1"/>
</dbReference>
<organism evidence="2 3">
    <name type="scientific">Kibdelosporangium lantanae</name>
    <dbReference type="NCBI Taxonomy" id="1497396"/>
    <lineage>
        <taxon>Bacteria</taxon>
        <taxon>Bacillati</taxon>
        <taxon>Actinomycetota</taxon>
        <taxon>Actinomycetes</taxon>
        <taxon>Pseudonocardiales</taxon>
        <taxon>Pseudonocardiaceae</taxon>
        <taxon>Kibdelosporangium</taxon>
    </lineage>
</organism>
<dbReference type="InterPro" id="IPR003439">
    <property type="entry name" value="ABC_transporter-like_ATP-bd"/>
</dbReference>
<keyword evidence="2" id="KW-0547">Nucleotide-binding</keyword>
<dbReference type="SUPFAM" id="SSF52540">
    <property type="entry name" value="P-loop containing nucleoside triphosphate hydrolases"/>
    <property type="match status" value="1"/>
</dbReference>
<dbReference type="InterPro" id="IPR051309">
    <property type="entry name" value="ABCF_ATPase"/>
</dbReference>
<dbReference type="PANTHER" id="PTHR42855">
    <property type="entry name" value="ABC TRANSPORTER ATP-BINDING SUBUNIT"/>
    <property type="match status" value="1"/>
</dbReference>
<keyword evidence="2" id="KW-0067">ATP-binding</keyword>
<name>A0ABW3MNH8_9PSEU</name>
<dbReference type="Pfam" id="PF00005">
    <property type="entry name" value="ABC_tran"/>
    <property type="match status" value="1"/>
</dbReference>
<accession>A0ABW3MNH8</accession>